<dbReference type="Proteomes" id="UP000027195">
    <property type="component" value="Unassembled WGS sequence"/>
</dbReference>
<dbReference type="EMBL" id="KL198165">
    <property type="protein sequence ID" value="KDQ05983.1"/>
    <property type="molecule type" value="Genomic_DNA"/>
</dbReference>
<evidence type="ECO:0008006" key="4">
    <source>
        <dbReference type="Google" id="ProtNLM"/>
    </source>
</evidence>
<dbReference type="HOGENOM" id="CLU_959725_0_0_1"/>
<sequence>MSMLDNVLRLRPPNDASAPELEVWRGTVRHQIGPALISLLDDLDDAEGEVDAALNARPGDRTYYTGEGHFEIPAEHKEKVLELIEKLALATLSLRRGWIPHPASLPARAGSPVYVSSGAASERVDSPIPHPTSLPARAGSPTYVSSGTASEPPYVRSSTSPERAESPSAPPGTHPGPRPAPSPEFPGCAACTYKGINCHYPTGPKNRCAYCIVKKCRCERPEYVSPPPTATLEEVLPQVEAATKHVLCALEEASAAYNACRDEDLGKAVTFLRRVADSLANAVPGELPPP</sequence>
<reference evidence="3" key="1">
    <citation type="journal article" date="2014" name="Proc. Natl. Acad. Sci. U.S.A.">
        <title>Extensive sampling of basidiomycete genomes demonstrates inadequacy of the white-rot/brown-rot paradigm for wood decay fungi.</title>
        <authorList>
            <person name="Riley R."/>
            <person name="Salamov A.A."/>
            <person name="Brown D.W."/>
            <person name="Nagy L.G."/>
            <person name="Floudas D."/>
            <person name="Held B.W."/>
            <person name="Levasseur A."/>
            <person name="Lombard V."/>
            <person name="Morin E."/>
            <person name="Otillar R."/>
            <person name="Lindquist E.A."/>
            <person name="Sun H."/>
            <person name="LaButti K.M."/>
            <person name="Schmutz J."/>
            <person name="Jabbour D."/>
            <person name="Luo H."/>
            <person name="Baker S.E."/>
            <person name="Pisabarro A.G."/>
            <person name="Walton J.D."/>
            <person name="Blanchette R.A."/>
            <person name="Henrissat B."/>
            <person name="Martin F."/>
            <person name="Cullen D."/>
            <person name="Hibbett D.S."/>
            <person name="Grigoriev I.V."/>
        </authorList>
    </citation>
    <scope>NUCLEOTIDE SEQUENCE [LARGE SCALE GENOMIC DNA]</scope>
    <source>
        <strain evidence="3">FD-172 SS1</strain>
    </source>
</reference>
<dbReference type="InParanoid" id="A0A067LRX6"/>
<evidence type="ECO:0000313" key="3">
    <source>
        <dbReference type="Proteomes" id="UP000027195"/>
    </source>
</evidence>
<organism evidence="2 3">
    <name type="scientific">Botryobasidium botryosum (strain FD-172 SS1)</name>
    <dbReference type="NCBI Taxonomy" id="930990"/>
    <lineage>
        <taxon>Eukaryota</taxon>
        <taxon>Fungi</taxon>
        <taxon>Dikarya</taxon>
        <taxon>Basidiomycota</taxon>
        <taxon>Agaricomycotina</taxon>
        <taxon>Agaricomycetes</taxon>
        <taxon>Cantharellales</taxon>
        <taxon>Botryobasidiaceae</taxon>
        <taxon>Botryobasidium</taxon>
    </lineage>
</organism>
<protein>
    <recommendedName>
        <fullName evidence="4">Zn(2)-C6 fungal-type domain-containing protein</fullName>
    </recommendedName>
</protein>
<proteinExistence type="predicted"/>
<feature type="compositionally biased region" description="Pro residues" evidence="1">
    <location>
        <begin position="168"/>
        <end position="181"/>
    </location>
</feature>
<dbReference type="AlphaFoldDB" id="A0A067LRX6"/>
<keyword evidence="3" id="KW-1185">Reference proteome</keyword>
<evidence type="ECO:0000256" key="1">
    <source>
        <dbReference type="SAM" id="MobiDB-lite"/>
    </source>
</evidence>
<gene>
    <name evidence="2" type="ORF">BOTBODRAFT_182023</name>
</gene>
<evidence type="ECO:0000313" key="2">
    <source>
        <dbReference type="EMBL" id="KDQ05983.1"/>
    </source>
</evidence>
<feature type="region of interest" description="Disordered" evidence="1">
    <location>
        <begin position="122"/>
        <end position="181"/>
    </location>
</feature>
<name>A0A067LRX6_BOTB1</name>
<accession>A0A067LRX6</accession>